<evidence type="ECO:0000313" key="3">
    <source>
        <dbReference type="Proteomes" id="UP001595817"/>
    </source>
</evidence>
<organism evidence="2 3">
    <name type="scientific">Chungangia koreensis</name>
    <dbReference type="NCBI Taxonomy" id="752657"/>
    <lineage>
        <taxon>Bacteria</taxon>
        <taxon>Bacillati</taxon>
        <taxon>Bacillota</taxon>
        <taxon>Bacilli</taxon>
        <taxon>Lactobacillales</taxon>
        <taxon>Chungangia</taxon>
    </lineage>
</organism>
<keyword evidence="1" id="KW-0812">Transmembrane</keyword>
<feature type="transmembrane region" description="Helical" evidence="1">
    <location>
        <begin position="27"/>
        <end position="45"/>
    </location>
</feature>
<gene>
    <name evidence="2" type="ORF">ACFOZY_07805</name>
</gene>
<reference evidence="3" key="1">
    <citation type="journal article" date="2019" name="Int. J. Syst. Evol. Microbiol.">
        <title>The Global Catalogue of Microorganisms (GCM) 10K type strain sequencing project: providing services to taxonomists for standard genome sequencing and annotation.</title>
        <authorList>
            <consortium name="The Broad Institute Genomics Platform"/>
            <consortium name="The Broad Institute Genome Sequencing Center for Infectious Disease"/>
            <person name="Wu L."/>
            <person name="Ma J."/>
        </authorList>
    </citation>
    <scope>NUCLEOTIDE SEQUENCE [LARGE SCALE GENOMIC DNA]</scope>
    <source>
        <strain evidence="3">CCUG 59778</strain>
    </source>
</reference>
<dbReference type="EMBL" id="JBHSEC010000014">
    <property type="protein sequence ID" value="MFC4410324.1"/>
    <property type="molecule type" value="Genomic_DNA"/>
</dbReference>
<accession>A0ABV8X5A6</accession>
<evidence type="ECO:0000313" key="2">
    <source>
        <dbReference type="EMBL" id="MFC4410324.1"/>
    </source>
</evidence>
<feature type="transmembrane region" description="Helical" evidence="1">
    <location>
        <begin position="57"/>
        <end position="77"/>
    </location>
</feature>
<keyword evidence="3" id="KW-1185">Reference proteome</keyword>
<protein>
    <submittedName>
        <fullName evidence="2">Uncharacterized protein</fullName>
    </submittedName>
</protein>
<proteinExistence type="predicted"/>
<dbReference type="RefSeq" id="WP_378154037.1">
    <property type="nucleotide sequence ID" value="NZ_JBHSEC010000014.1"/>
</dbReference>
<keyword evidence="1" id="KW-1133">Transmembrane helix</keyword>
<evidence type="ECO:0000256" key="1">
    <source>
        <dbReference type="SAM" id="Phobius"/>
    </source>
</evidence>
<keyword evidence="1" id="KW-0472">Membrane</keyword>
<comment type="caution">
    <text evidence="2">The sequence shown here is derived from an EMBL/GenBank/DDBJ whole genome shotgun (WGS) entry which is preliminary data.</text>
</comment>
<sequence length="147" mass="17584">MNQEVDHNKLLLLEQYKEIKASRRHYSSLRFALFPVYFVVQFGLMQLAGKDLNINEYFIKLLLPIGGILITYVFWTIEERINVYYKDLEVIGDQIEDLLGFDEHKVMHKLGKRKFSNNTKLSIRVVYICFMVFMIAWLVYGIWDLFF</sequence>
<feature type="transmembrane region" description="Helical" evidence="1">
    <location>
        <begin position="121"/>
        <end position="143"/>
    </location>
</feature>
<name>A0ABV8X5A6_9LACT</name>
<dbReference type="Proteomes" id="UP001595817">
    <property type="component" value="Unassembled WGS sequence"/>
</dbReference>